<keyword evidence="2" id="KW-0963">Cytoplasm</keyword>
<accession>A0ABU5CD27</accession>
<dbReference type="PANTHER" id="PTHR12598">
    <property type="entry name" value="COPPER HOMEOSTASIS PROTEIN CUTC"/>
    <property type="match status" value="1"/>
</dbReference>
<keyword evidence="4" id="KW-1185">Reference proteome</keyword>
<reference evidence="3 4" key="1">
    <citation type="submission" date="2023-10" db="EMBL/GenBank/DDBJ databases">
        <title>179-bfca-hs.</title>
        <authorList>
            <person name="Miliotis G."/>
            <person name="Sengupta P."/>
            <person name="Hameed A."/>
            <person name="Chuvochina M."/>
            <person name="Mcdonagh F."/>
            <person name="Simpson A.C."/>
            <person name="Singh N.K."/>
            <person name="Rekha P.D."/>
            <person name="Raman K."/>
            <person name="Hugenholtz P."/>
            <person name="Venkateswaran K."/>
        </authorList>
    </citation>
    <scope>NUCLEOTIDE SEQUENCE [LARGE SCALE GENOMIC DNA]</scope>
    <source>
        <strain evidence="3 4">179-BFC-A-HS</strain>
    </source>
</reference>
<dbReference type="SUPFAM" id="SSF110395">
    <property type="entry name" value="CutC-like"/>
    <property type="match status" value="1"/>
</dbReference>
<dbReference type="Pfam" id="PF03932">
    <property type="entry name" value="CutC"/>
    <property type="match status" value="1"/>
</dbReference>
<comment type="similarity">
    <text evidence="1 2">Belongs to the CutC family.</text>
</comment>
<gene>
    <name evidence="2" type="primary">cutC</name>
    <name evidence="3" type="ORF">P5G51_001020</name>
</gene>
<dbReference type="PANTHER" id="PTHR12598:SF0">
    <property type="entry name" value="COPPER HOMEOSTASIS PROTEIN CUTC HOMOLOG"/>
    <property type="match status" value="1"/>
</dbReference>
<dbReference type="Gene3D" id="3.20.20.380">
    <property type="entry name" value="Copper homeostasis (CutC) domain"/>
    <property type="match status" value="1"/>
</dbReference>
<dbReference type="RefSeq" id="WP_306067966.1">
    <property type="nucleotide sequence ID" value="NZ_JAROCA020000001.1"/>
</dbReference>
<comment type="caution">
    <text evidence="3">The sequence shown here is derived from an EMBL/GenBank/DDBJ whole genome shotgun (WGS) entry which is preliminary data.</text>
</comment>
<evidence type="ECO:0000256" key="2">
    <source>
        <dbReference type="HAMAP-Rule" id="MF_00795"/>
    </source>
</evidence>
<dbReference type="InterPro" id="IPR005627">
    <property type="entry name" value="CutC-like"/>
</dbReference>
<dbReference type="InterPro" id="IPR036822">
    <property type="entry name" value="CutC-like_dom_sf"/>
</dbReference>
<dbReference type="Proteomes" id="UP001228376">
    <property type="component" value="Unassembled WGS sequence"/>
</dbReference>
<evidence type="ECO:0000313" key="4">
    <source>
        <dbReference type="Proteomes" id="UP001228376"/>
    </source>
</evidence>
<comment type="subcellular location">
    <subcellularLocation>
        <location evidence="2">Cytoplasm</location>
    </subcellularLocation>
</comment>
<comment type="caution">
    <text evidence="2">Once thought to be involved in copper homeostasis, experiments in E.coli have shown this is not the case.</text>
</comment>
<proteinExistence type="inferred from homology"/>
<dbReference type="EMBL" id="JAROCA020000001">
    <property type="protein sequence ID" value="MDY0404176.1"/>
    <property type="molecule type" value="Genomic_DNA"/>
</dbReference>
<name>A0ABU5CD27_9BACI</name>
<evidence type="ECO:0000256" key="1">
    <source>
        <dbReference type="ARBA" id="ARBA00007768"/>
    </source>
</evidence>
<organism evidence="3 4">
    <name type="scientific">Tigheibacillus jepli</name>
    <dbReference type="NCBI Taxonomy" id="3035914"/>
    <lineage>
        <taxon>Bacteria</taxon>
        <taxon>Bacillati</taxon>
        <taxon>Bacillota</taxon>
        <taxon>Bacilli</taxon>
        <taxon>Bacillales</taxon>
        <taxon>Bacillaceae</taxon>
        <taxon>Tigheibacillus</taxon>
    </lineage>
</organism>
<evidence type="ECO:0000313" key="3">
    <source>
        <dbReference type="EMBL" id="MDY0404176.1"/>
    </source>
</evidence>
<sequence>MKKVAEICCGSIVDALIAQRAGADRIELNNAMYLMGLTPSLGTIKLAVESCHVPLVVMVRPRPGGFNYNEHELDTMLADIEFMVEYDIEGVAFGCLDEDGNIDKEKNMKIIDVIHKGNKDAIFHRAFDAVKDPFRSIELLIDLGVKRVLTAGLNSTAERGVELLAELQHNYGDKIEILAGGGVTALNCNNIYHKTGIFQYHSSCKSRRLDPTTIGNISFAFAEKPHEAEYNVVDYNKAVEFVNAVRGNI</sequence>
<dbReference type="HAMAP" id="MF_00795">
    <property type="entry name" value="CutC"/>
    <property type="match status" value="1"/>
</dbReference>
<protein>
    <recommendedName>
        <fullName evidence="2">PF03932 family protein CutC</fullName>
    </recommendedName>
</protein>